<dbReference type="SUPFAM" id="SSF69000">
    <property type="entry name" value="FAD-dependent thiol oxidase"/>
    <property type="match status" value="1"/>
</dbReference>
<dbReference type="FunFam" id="3.40.50.300:FF:000663">
    <property type="entry name" value="von Willebrand factor A domain containing 8"/>
    <property type="match status" value="1"/>
</dbReference>
<dbReference type="EC" id="1.8.3.2" evidence="12"/>
<comment type="catalytic activity">
    <reaction evidence="12">
        <text>2 R'C(R)SH + O2 = R'C(R)S-S(R)CR' + H2O2</text>
        <dbReference type="Rhea" id="RHEA:17357"/>
        <dbReference type="ChEBI" id="CHEBI:15379"/>
        <dbReference type="ChEBI" id="CHEBI:16240"/>
        <dbReference type="ChEBI" id="CHEBI:16520"/>
        <dbReference type="ChEBI" id="CHEBI:17412"/>
        <dbReference type="EC" id="1.8.3.2"/>
    </reaction>
</comment>
<dbReference type="GO" id="GO:0005524">
    <property type="term" value="F:ATP binding"/>
    <property type="evidence" value="ECO:0007669"/>
    <property type="project" value="UniProtKB-KW"/>
</dbReference>
<evidence type="ECO:0000256" key="6">
    <source>
        <dbReference type="ARBA" id="ARBA00022840"/>
    </source>
</evidence>
<dbReference type="InterPro" id="IPR039891">
    <property type="entry name" value="VWA8"/>
</dbReference>
<evidence type="ECO:0000256" key="1">
    <source>
        <dbReference type="ARBA" id="ARBA00001974"/>
    </source>
</evidence>
<dbReference type="InterPro" id="IPR003593">
    <property type="entry name" value="AAA+_ATPase"/>
</dbReference>
<dbReference type="PROSITE" id="PS51324">
    <property type="entry name" value="ERV_ALR"/>
    <property type="match status" value="1"/>
</dbReference>
<evidence type="ECO:0000256" key="10">
    <source>
        <dbReference type="ARBA" id="ARBA00023157"/>
    </source>
</evidence>
<keyword evidence="9" id="KW-0496">Mitochondrion</keyword>
<keyword evidence="7" id="KW-0809">Transit peptide</keyword>
<feature type="compositionally biased region" description="Polar residues" evidence="13">
    <location>
        <begin position="17"/>
        <end position="26"/>
    </location>
</feature>
<dbReference type="InterPro" id="IPR036774">
    <property type="entry name" value="ERV/ALR_sulphydryl_oxid_sf"/>
</dbReference>
<evidence type="ECO:0000256" key="7">
    <source>
        <dbReference type="ARBA" id="ARBA00022946"/>
    </source>
</evidence>
<dbReference type="InterPro" id="IPR017905">
    <property type="entry name" value="ERV/ALR_sulphydryl_oxidase"/>
</dbReference>
<keyword evidence="6" id="KW-0067">ATP-binding</keyword>
<dbReference type="SUPFAM" id="SSF52540">
    <property type="entry name" value="P-loop containing nucleoside triphosphate hydrolases"/>
    <property type="match status" value="3"/>
</dbReference>
<keyword evidence="8 12" id="KW-0560">Oxidoreductase</keyword>
<evidence type="ECO:0000256" key="8">
    <source>
        <dbReference type="ARBA" id="ARBA00023002"/>
    </source>
</evidence>
<dbReference type="GO" id="GO:0016887">
    <property type="term" value="F:ATP hydrolysis activity"/>
    <property type="evidence" value="ECO:0007669"/>
    <property type="project" value="InterPro"/>
</dbReference>
<evidence type="ECO:0000256" key="3">
    <source>
        <dbReference type="ARBA" id="ARBA00022630"/>
    </source>
</evidence>
<dbReference type="SMART" id="SM00382">
    <property type="entry name" value="AAA"/>
    <property type="match status" value="2"/>
</dbReference>
<evidence type="ECO:0000313" key="15">
    <source>
        <dbReference type="EMBL" id="CDW50409.1"/>
    </source>
</evidence>
<dbReference type="Gene3D" id="1.20.120.310">
    <property type="entry name" value="ERV/ALR sulfhydryl oxidase domain"/>
    <property type="match status" value="1"/>
</dbReference>
<dbReference type="GO" id="GO:0016972">
    <property type="term" value="F:thiol oxidase activity"/>
    <property type="evidence" value="ECO:0007669"/>
    <property type="project" value="UniProtKB-EC"/>
</dbReference>
<evidence type="ECO:0000259" key="14">
    <source>
        <dbReference type="PROSITE" id="PS51324"/>
    </source>
</evidence>
<dbReference type="AlphaFoldDB" id="A0A0K2VIZ0"/>
<keyword evidence="3 12" id="KW-0285">Flavoprotein</keyword>
<comment type="cofactor">
    <cofactor evidence="1 12">
        <name>FAD</name>
        <dbReference type="ChEBI" id="CHEBI:57692"/>
    </cofactor>
</comment>
<protein>
    <recommendedName>
        <fullName evidence="12">Sulfhydryl oxidase</fullName>
        <ecNumber evidence="12">1.8.3.2</ecNumber>
    </recommendedName>
</protein>
<evidence type="ECO:0000256" key="11">
    <source>
        <dbReference type="ARBA" id="ARBA00055988"/>
    </source>
</evidence>
<name>A0A0K2VIZ0_LEPSM</name>
<proteinExistence type="predicted"/>
<dbReference type="PANTHER" id="PTHR21610">
    <property type="entry name" value="VON WILLEBRAND FACTOR A DOMAIN-CONTAINING PROTEIN 8"/>
    <property type="match status" value="1"/>
</dbReference>
<dbReference type="Gene3D" id="3.40.50.300">
    <property type="entry name" value="P-loop containing nucleotide triphosphate hydrolases"/>
    <property type="match status" value="3"/>
</dbReference>
<dbReference type="EMBL" id="HACA01033048">
    <property type="protein sequence ID" value="CDW50409.1"/>
    <property type="molecule type" value="Transcribed_RNA"/>
</dbReference>
<accession>A0A0K2VIZ0</accession>
<reference evidence="15" key="1">
    <citation type="submission" date="2014-05" db="EMBL/GenBank/DDBJ databases">
        <authorList>
            <person name="Chronopoulou M."/>
        </authorList>
    </citation>
    <scope>NUCLEOTIDE SEQUENCE</scope>
    <source>
        <tissue evidence="15">Whole organism</tissue>
    </source>
</reference>
<dbReference type="InterPro" id="IPR027417">
    <property type="entry name" value="P-loop_NTPase"/>
</dbReference>
<feature type="domain" description="ERV/ALR sulfhydryl oxidase" evidence="14">
    <location>
        <begin position="52"/>
        <end position="160"/>
    </location>
</feature>
<keyword evidence="4" id="KW-0547">Nucleotide-binding</keyword>
<dbReference type="Pfam" id="PF07728">
    <property type="entry name" value="AAA_5"/>
    <property type="match status" value="3"/>
</dbReference>
<keyword evidence="5 12" id="KW-0274">FAD</keyword>
<dbReference type="FunFam" id="3.40.50.300:FF:000587">
    <property type="entry name" value="von Willebrand factor A domain containing 8"/>
    <property type="match status" value="1"/>
</dbReference>
<evidence type="ECO:0000256" key="2">
    <source>
        <dbReference type="ARBA" id="ARBA00004173"/>
    </source>
</evidence>
<dbReference type="OrthoDB" id="5186at2759"/>
<evidence type="ECO:0000256" key="4">
    <source>
        <dbReference type="ARBA" id="ARBA00022741"/>
    </source>
</evidence>
<keyword evidence="10" id="KW-1015">Disulfide bond</keyword>
<evidence type="ECO:0000256" key="13">
    <source>
        <dbReference type="SAM" id="MobiDB-lite"/>
    </source>
</evidence>
<comment type="subcellular location">
    <subcellularLocation>
        <location evidence="2">Mitochondrion</location>
    </subcellularLocation>
</comment>
<dbReference type="PANTHER" id="PTHR21610:SF9">
    <property type="entry name" value="VON WILLEBRAND FACTOR A DOMAIN-CONTAINING PROTEIN 8"/>
    <property type="match status" value="1"/>
</dbReference>
<evidence type="ECO:0000256" key="9">
    <source>
        <dbReference type="ARBA" id="ARBA00023128"/>
    </source>
</evidence>
<comment type="function">
    <text evidence="11">Exhibits ATPase activity in vitro.</text>
</comment>
<dbReference type="GO" id="GO:0005739">
    <property type="term" value="C:mitochondrion"/>
    <property type="evidence" value="ECO:0007669"/>
    <property type="project" value="UniProtKB-SubCell"/>
</dbReference>
<evidence type="ECO:0000256" key="12">
    <source>
        <dbReference type="RuleBase" id="RU371123"/>
    </source>
</evidence>
<organism evidence="15">
    <name type="scientific">Lepeophtheirus salmonis</name>
    <name type="common">Salmon louse</name>
    <name type="synonym">Caligus salmonis</name>
    <dbReference type="NCBI Taxonomy" id="72036"/>
    <lineage>
        <taxon>Eukaryota</taxon>
        <taxon>Metazoa</taxon>
        <taxon>Ecdysozoa</taxon>
        <taxon>Arthropoda</taxon>
        <taxon>Crustacea</taxon>
        <taxon>Multicrustacea</taxon>
        <taxon>Hexanauplia</taxon>
        <taxon>Copepoda</taxon>
        <taxon>Siphonostomatoida</taxon>
        <taxon>Caligidae</taxon>
        <taxon>Lepeophtheirus</taxon>
    </lineage>
</organism>
<dbReference type="Pfam" id="PF04777">
    <property type="entry name" value="Evr1_Alr"/>
    <property type="match status" value="1"/>
</dbReference>
<feature type="region of interest" description="Disordered" evidence="13">
    <location>
        <begin position="1"/>
        <end position="28"/>
    </location>
</feature>
<sequence>MVRRRSHYNDDEEESASHTFNVSGTNKKPCRTCTDFKSHMRENFKEDKKKECPPDKTELGQSTWTLLHTTSVNLPEKSPLDNDTKSHLGHLLTSLSNLYPCEYCAQDFRLDLKQNPPKFNTGNATMYRLLKLKPAIIHSNFPHRECSSVIKIGDVSIKSRRKDSPGYVPSKYLPVDKSKISEKTLDDLRWIMQKDILGQDIFLIGRPGSHRRRLVMQYLELINGEAEYVSLSRDTTESDLKQRREIISGTAKYIDQCAVQAASKGRFLVLDGIEKAERNVLPVLNNLLENREMQLEDGRLLISSSRYDTLLQNHTKDELELLNLVRVSENFRVIALGLPVPAYVGHPLDPPLRSRFQARDVHQYGYKEQIESYGSGSPVFAQILSFAHTLMTDEVSSIGLPDLPLENMEYISQILANAPSTSPHSLVTRLYPYEIILTNDLQKHVIDTLATFNINNDNNSKSVLIDEVCCEANKSFGRVTLNNESFSVPTGNHMEKNCSKFVSISYHEGLLSEMMTSHSVGDFCIIGPKGCGKSLLVKRFADLLHYDVEPIMLYQDMTSRDLLQQRTTLENGDTVWKMSPLIQAALTGKMAILDGVHKLHRGSLGILQRLTHDREVQLYDGSRLLRHDRYDALVKEFGQTIVDETKLLRIHPAFRIVAIAENPTSDNQWLCPEMLSTFLYHSMRPLNYEEELKVLESLTGIPNKNILEVLQFAHRLRSSSDISLQSIANSISTRQVLRIARRMNQFDSESAFEALNKTCLSEFLPTLPKETLKKALSENNFLPRNTYSDSEAIVRITNDTLTIGKTSCSLYKPESYTKVPETLFYETPQNVRVLENLLQDFLLGEHLLLVGNQGVGKNKVVDYMLSLLNRPREYIQLHRDTTVQSLTVTPSVKDGVIVYEDSPLVKAVKSGYVLVIDEADKAPTQVTCILKTLIETGEMILSDGRRISKFEGSDSIKLNPDFRTIVLANRPGFPFLGNDFFSSMGDLFSCHTILNPSIDAEMSMLRRYGPNVPEEILKKFVEIFSELRNLADEGSIQYPYSTREVVNIIKHMEQFPDDGISSVVRNVFDFDSYDKETRNTLEEVLEKHGM</sequence>
<dbReference type="InterPro" id="IPR011704">
    <property type="entry name" value="ATPase_dyneun-rel_AAA"/>
</dbReference>
<evidence type="ECO:0000256" key="5">
    <source>
        <dbReference type="ARBA" id="ARBA00022827"/>
    </source>
</evidence>